<feature type="region of interest" description="Disordered" evidence="1">
    <location>
        <begin position="1"/>
        <end position="39"/>
    </location>
</feature>
<name>A0AAV4DWU6_9GAST</name>
<protein>
    <submittedName>
        <fullName evidence="2">Uncharacterized protein</fullName>
    </submittedName>
</protein>
<evidence type="ECO:0000313" key="3">
    <source>
        <dbReference type="Proteomes" id="UP000735302"/>
    </source>
</evidence>
<dbReference type="EMBL" id="BLXT01008409">
    <property type="protein sequence ID" value="GFO48502.1"/>
    <property type="molecule type" value="Genomic_DNA"/>
</dbReference>
<reference evidence="2 3" key="1">
    <citation type="journal article" date="2021" name="Elife">
        <title>Chloroplast acquisition without the gene transfer in kleptoplastic sea slugs, Plakobranchus ocellatus.</title>
        <authorList>
            <person name="Maeda T."/>
            <person name="Takahashi S."/>
            <person name="Yoshida T."/>
            <person name="Shimamura S."/>
            <person name="Takaki Y."/>
            <person name="Nagai Y."/>
            <person name="Toyoda A."/>
            <person name="Suzuki Y."/>
            <person name="Arimoto A."/>
            <person name="Ishii H."/>
            <person name="Satoh N."/>
            <person name="Nishiyama T."/>
            <person name="Hasebe M."/>
            <person name="Maruyama T."/>
            <person name="Minagawa J."/>
            <person name="Obokata J."/>
            <person name="Shigenobu S."/>
        </authorList>
    </citation>
    <scope>NUCLEOTIDE SEQUENCE [LARGE SCALE GENOMIC DNA]</scope>
</reference>
<comment type="caution">
    <text evidence="2">The sequence shown here is derived from an EMBL/GenBank/DDBJ whole genome shotgun (WGS) entry which is preliminary data.</text>
</comment>
<proteinExistence type="predicted"/>
<evidence type="ECO:0000313" key="2">
    <source>
        <dbReference type="EMBL" id="GFO48502.1"/>
    </source>
</evidence>
<organism evidence="2 3">
    <name type="scientific">Plakobranchus ocellatus</name>
    <dbReference type="NCBI Taxonomy" id="259542"/>
    <lineage>
        <taxon>Eukaryota</taxon>
        <taxon>Metazoa</taxon>
        <taxon>Spiralia</taxon>
        <taxon>Lophotrochozoa</taxon>
        <taxon>Mollusca</taxon>
        <taxon>Gastropoda</taxon>
        <taxon>Heterobranchia</taxon>
        <taxon>Euthyneura</taxon>
        <taxon>Panpulmonata</taxon>
        <taxon>Sacoglossa</taxon>
        <taxon>Placobranchoidea</taxon>
        <taxon>Plakobranchidae</taxon>
        <taxon>Plakobranchus</taxon>
    </lineage>
</organism>
<feature type="compositionally biased region" description="Basic and acidic residues" evidence="1">
    <location>
        <begin position="1"/>
        <end position="12"/>
    </location>
</feature>
<dbReference type="Proteomes" id="UP000735302">
    <property type="component" value="Unassembled WGS sequence"/>
</dbReference>
<gene>
    <name evidence="2" type="ORF">PoB_007500700</name>
</gene>
<dbReference type="AlphaFoldDB" id="A0AAV4DWU6"/>
<keyword evidence="3" id="KW-1185">Reference proteome</keyword>
<evidence type="ECO:0000256" key="1">
    <source>
        <dbReference type="SAM" id="MobiDB-lite"/>
    </source>
</evidence>
<accession>A0AAV4DWU6</accession>
<feature type="compositionally biased region" description="Polar residues" evidence="1">
    <location>
        <begin position="14"/>
        <end position="36"/>
    </location>
</feature>
<sequence length="106" mass="11840">MHVDRKKKDVETTGKGNSKFRSSNIGREPRSMSTAKVGNAGPVGCPKHCITLHNLMVEKIKMSTRMEDAKSIPRSAGDNPFLLVRKEGGQENKSMLCISEHWIQIF</sequence>